<name>A0ABV2JGB5_9STRE</name>
<keyword evidence="8" id="KW-0132">Cell division</keyword>
<dbReference type="Proteomes" id="UP001549037">
    <property type="component" value="Unassembled WGS sequence"/>
</dbReference>
<dbReference type="InterPro" id="IPR000715">
    <property type="entry name" value="Glycosyl_transferase_4"/>
</dbReference>
<keyword evidence="8" id="KW-0573">Peptidoglycan synthesis</keyword>
<keyword evidence="8" id="KW-0131">Cell cycle</keyword>
<comment type="subcellular location">
    <subcellularLocation>
        <location evidence="8">Cell membrane</location>
        <topology evidence="8">Multi-pass membrane protein</topology>
    </subcellularLocation>
    <subcellularLocation>
        <location evidence="1">Membrane</location>
        <topology evidence="1">Multi-pass membrane protein</topology>
    </subcellularLocation>
</comment>
<dbReference type="Pfam" id="PF10555">
    <property type="entry name" value="MraY_sig1"/>
    <property type="match status" value="1"/>
</dbReference>
<dbReference type="NCBIfam" id="TIGR00445">
    <property type="entry name" value="mraY"/>
    <property type="match status" value="1"/>
</dbReference>
<keyword evidence="8" id="KW-0479">Metal-binding</keyword>
<feature type="transmembrane region" description="Helical" evidence="8">
    <location>
        <begin position="223"/>
        <end position="244"/>
    </location>
</feature>
<feature type="transmembrane region" description="Helical" evidence="8">
    <location>
        <begin position="74"/>
        <end position="95"/>
    </location>
</feature>
<gene>
    <name evidence="8" type="primary">mraY</name>
    <name evidence="10" type="ORF">ABID28_001459</name>
</gene>
<comment type="similarity">
    <text evidence="2 8">Belongs to the glycosyltransferase 4 family. MraY subfamily.</text>
</comment>
<comment type="caution">
    <text evidence="10">The sequence shown here is derived from an EMBL/GenBank/DDBJ whole genome shotgun (WGS) entry which is preliminary data.</text>
</comment>
<evidence type="ECO:0000256" key="3">
    <source>
        <dbReference type="ARBA" id="ARBA00022679"/>
    </source>
</evidence>
<evidence type="ECO:0000313" key="10">
    <source>
        <dbReference type="EMBL" id="MET3634800.1"/>
    </source>
</evidence>
<evidence type="ECO:0000313" key="11">
    <source>
        <dbReference type="Proteomes" id="UP001549037"/>
    </source>
</evidence>
<feature type="transmembrane region" description="Helical" evidence="8">
    <location>
        <begin position="6"/>
        <end position="26"/>
    </location>
</feature>
<dbReference type="EMBL" id="JBEPLN010000026">
    <property type="protein sequence ID" value="MET3634800.1"/>
    <property type="molecule type" value="Genomic_DNA"/>
</dbReference>
<keyword evidence="8" id="KW-1003">Cell membrane</keyword>
<keyword evidence="7 8" id="KW-0472">Membrane</keyword>
<feature type="transmembrane region" description="Helical" evidence="8">
    <location>
        <begin position="250"/>
        <end position="273"/>
    </location>
</feature>
<keyword evidence="6 8" id="KW-1133">Transmembrane helix</keyword>
<evidence type="ECO:0000256" key="7">
    <source>
        <dbReference type="ARBA" id="ARBA00023136"/>
    </source>
</evidence>
<dbReference type="EC" id="2.7.8.13" evidence="8 9"/>
<organism evidence="10 11">
    <name type="scientific">Streptococcus porcorum</name>
    <dbReference type="NCBI Taxonomy" id="701526"/>
    <lineage>
        <taxon>Bacteria</taxon>
        <taxon>Bacillati</taxon>
        <taxon>Bacillota</taxon>
        <taxon>Bacilli</taxon>
        <taxon>Lactobacillales</taxon>
        <taxon>Streptococcaceae</taxon>
        <taxon>Streptococcus</taxon>
    </lineage>
</organism>
<feature type="transmembrane region" description="Helical" evidence="8">
    <location>
        <begin position="313"/>
        <end position="331"/>
    </location>
</feature>
<evidence type="ECO:0000256" key="6">
    <source>
        <dbReference type="ARBA" id="ARBA00022989"/>
    </source>
</evidence>
<keyword evidence="4 8" id="KW-0812">Transmembrane</keyword>
<evidence type="ECO:0000256" key="2">
    <source>
        <dbReference type="ARBA" id="ARBA00005583"/>
    </source>
</evidence>
<sequence>MLSSLTAGAVAFLLTLLVMPFFIKFYQKAKIGGQQMHEDVKQHQAKAGTPTMGGVVFLLVAIVVSFVFAASMKMLTGGVLAILFILLLYGVVGFLDDFLKVFRKINEGLNPKQKLALQLIGGLVFYLSHVNAAGGGELNVFGHVINLGVLYLPFVLFWLVGFSNAVNLTDGIDGLASISVVISLVAYSIIAFVDHKYDILLVCITMIGALLGFFMYNHKPAKIFMGDVGSLALGGMLATISIALRVEWTLLLIGLVYVIETSSVMLQVSYFKYTKRKYGEGRRIFRMTPFHHHLELGGLSGKAQRWSEWKVDAFLWTLGLVSSLLALALLYL</sequence>
<protein>
    <recommendedName>
        <fullName evidence="8 9">Phospho-N-acetylmuramoyl-pentapeptide-transferase</fullName>
        <ecNumber evidence="8 9">2.7.8.13</ecNumber>
    </recommendedName>
    <alternativeName>
        <fullName evidence="8">UDP-MurNAc-pentapeptide phosphotransferase</fullName>
    </alternativeName>
</protein>
<feature type="transmembrane region" description="Helical" evidence="8">
    <location>
        <begin position="174"/>
        <end position="193"/>
    </location>
</feature>
<dbReference type="PROSITE" id="PS01348">
    <property type="entry name" value="MRAY_2"/>
    <property type="match status" value="1"/>
</dbReference>
<feature type="transmembrane region" description="Helical" evidence="8">
    <location>
        <begin position="140"/>
        <end position="162"/>
    </location>
</feature>
<dbReference type="CDD" id="cd06852">
    <property type="entry name" value="GT_MraY"/>
    <property type="match status" value="1"/>
</dbReference>
<dbReference type="Pfam" id="PF00953">
    <property type="entry name" value="Glycos_transf_4"/>
    <property type="match status" value="1"/>
</dbReference>
<keyword evidence="8" id="KW-0133">Cell shape</keyword>
<keyword evidence="8" id="KW-0961">Cell wall biogenesis/degradation</keyword>
<comment type="cofactor">
    <cofactor evidence="8">
        <name>Mg(2+)</name>
        <dbReference type="ChEBI" id="CHEBI:18420"/>
    </cofactor>
</comment>
<dbReference type="PROSITE" id="PS01347">
    <property type="entry name" value="MRAY_1"/>
    <property type="match status" value="1"/>
</dbReference>
<evidence type="ECO:0000256" key="9">
    <source>
        <dbReference type="NCBIfam" id="TIGR00445"/>
    </source>
</evidence>
<feature type="transmembrane region" description="Helical" evidence="8">
    <location>
        <begin position="47"/>
        <end position="68"/>
    </location>
</feature>
<dbReference type="GO" id="GO:0016740">
    <property type="term" value="F:transferase activity"/>
    <property type="evidence" value="ECO:0007669"/>
    <property type="project" value="UniProtKB-KW"/>
</dbReference>
<dbReference type="HAMAP" id="MF_00038">
    <property type="entry name" value="MraY"/>
    <property type="match status" value="1"/>
</dbReference>
<comment type="pathway">
    <text evidence="8">Cell wall biogenesis; peptidoglycan biosynthesis.</text>
</comment>
<keyword evidence="5 8" id="KW-0460">Magnesium</keyword>
<dbReference type="InterPro" id="IPR003524">
    <property type="entry name" value="PNAcMuramoyl-5peptid_Trfase"/>
</dbReference>
<accession>A0ABV2JGB5</accession>
<evidence type="ECO:0000256" key="1">
    <source>
        <dbReference type="ARBA" id="ARBA00004141"/>
    </source>
</evidence>
<evidence type="ECO:0000256" key="5">
    <source>
        <dbReference type="ARBA" id="ARBA00022842"/>
    </source>
</evidence>
<comment type="function">
    <text evidence="8">Catalyzes the initial step of the lipid cycle reactions in the biosynthesis of the cell wall peptidoglycan: transfers peptidoglycan precursor phospho-MurNAc-pentapeptide from UDP-MurNAc-pentapeptide onto the lipid carrier undecaprenyl phosphate, yielding undecaprenyl-pyrophosphoryl-MurNAc-pentapeptide, known as lipid I.</text>
</comment>
<comment type="catalytic activity">
    <reaction evidence="8">
        <text>UDP-N-acetyl-alpha-D-muramoyl-L-alanyl-gamma-D-glutamyl-L-lysyl-D-alanyl-D-alanine + di-trans,octa-cis-undecaprenyl phosphate = Mur2Ac(oyl-L-Ala-gamma-D-Glu-L-Lys-D-Ala-D-Ala)-di-trans,octa-cis-undecaprenyl diphosphate + UMP</text>
        <dbReference type="Rhea" id="RHEA:21920"/>
        <dbReference type="ChEBI" id="CHEBI:57865"/>
        <dbReference type="ChEBI" id="CHEBI:60032"/>
        <dbReference type="ChEBI" id="CHEBI:60392"/>
        <dbReference type="ChEBI" id="CHEBI:70758"/>
        <dbReference type="EC" id="2.7.8.13"/>
    </reaction>
</comment>
<feature type="transmembrane region" description="Helical" evidence="8">
    <location>
        <begin position="115"/>
        <end position="134"/>
    </location>
</feature>
<evidence type="ECO:0000256" key="8">
    <source>
        <dbReference type="HAMAP-Rule" id="MF_00038"/>
    </source>
</evidence>
<proteinExistence type="inferred from homology"/>
<dbReference type="PANTHER" id="PTHR22926:SF5">
    <property type="entry name" value="PHOSPHO-N-ACETYLMURAMOYL-PENTAPEPTIDE-TRANSFERASE HOMOLOG"/>
    <property type="match status" value="1"/>
</dbReference>
<dbReference type="PANTHER" id="PTHR22926">
    <property type="entry name" value="PHOSPHO-N-ACETYLMURAMOYL-PENTAPEPTIDE-TRANSFERASE"/>
    <property type="match status" value="1"/>
</dbReference>
<reference evidence="10 11" key="1">
    <citation type="submission" date="2024-06" db="EMBL/GenBank/DDBJ databases">
        <title>Genomic Encyclopedia of Type Strains, Phase IV (KMG-IV): sequencing the most valuable type-strain genomes for metagenomic binning, comparative biology and taxonomic classification.</title>
        <authorList>
            <person name="Goeker M."/>
        </authorList>
    </citation>
    <scope>NUCLEOTIDE SEQUENCE [LARGE SCALE GENOMIC DNA]</scope>
    <source>
        <strain evidence="10 11">DSM 28302</strain>
    </source>
</reference>
<keyword evidence="11" id="KW-1185">Reference proteome</keyword>
<evidence type="ECO:0000256" key="4">
    <source>
        <dbReference type="ARBA" id="ARBA00022692"/>
    </source>
</evidence>
<feature type="transmembrane region" description="Helical" evidence="8">
    <location>
        <begin position="199"/>
        <end position="216"/>
    </location>
</feature>
<keyword evidence="3 8" id="KW-0808">Transferase</keyword>
<dbReference type="InterPro" id="IPR018480">
    <property type="entry name" value="PNAcMuramoyl-5peptid_Trfase_CS"/>
</dbReference>
<dbReference type="RefSeq" id="WP_354369453.1">
    <property type="nucleotide sequence ID" value="NZ_JBEPLN010000026.1"/>
</dbReference>